<dbReference type="Gene3D" id="1.10.1660.10">
    <property type="match status" value="1"/>
</dbReference>
<dbReference type="EMBL" id="CP019323">
    <property type="protein sequence ID" value="APX71753.1"/>
    <property type="molecule type" value="Genomic_DNA"/>
</dbReference>
<dbReference type="Pfam" id="PF13411">
    <property type="entry name" value="MerR_1"/>
    <property type="match status" value="1"/>
</dbReference>
<dbReference type="RefSeq" id="WP_076614257.1">
    <property type="nucleotide sequence ID" value="NZ_CP019323.1"/>
</dbReference>
<dbReference type="SMART" id="SM00422">
    <property type="entry name" value="HTH_MERR"/>
    <property type="match status" value="1"/>
</dbReference>
<keyword evidence="4" id="KW-0804">Transcription</keyword>
<evidence type="ECO:0000256" key="3">
    <source>
        <dbReference type="ARBA" id="ARBA00023125"/>
    </source>
</evidence>
<sequence>MLTITKFAQLANTTRRTLIYYDNKGIFHPIEIDKNGYRLYNYDQLYEITYILSLRKLGLSIKDIDFIINEHTDDDLNSKLNSILINIQNNIDHLENVKKILTTRFSTIPDTFSQQLHTPAIITNTKQNFWRSKQSVTCTEKEIAEIYSDFYKKLDSLSLTNKQDAGFMTQLADSNAALYPDASFCIIKSIVDTKDNIFPICTKESGEYISVITENTGSDICLGLKELKEYIDKNNLKISSTLWQMNLDEKFINKGSSKYVRLEYKLIN</sequence>
<reference evidence="7" key="1">
    <citation type="submission" date="2016-12" db="EMBL/GenBank/DDBJ databases">
        <authorList>
            <person name="Jung M.Y."/>
            <person name="Lee S.H."/>
        </authorList>
    </citation>
    <scope>NUCLEOTIDE SEQUENCE [LARGE SCALE GENOMIC DNA]</scope>
    <source>
        <strain evidence="7">WiKim39</strain>
    </source>
</reference>
<dbReference type="PANTHER" id="PTHR30204">
    <property type="entry name" value="REDOX-CYCLING DRUG-SENSING TRANSCRIPTIONAL ACTIVATOR SOXR"/>
    <property type="match status" value="1"/>
</dbReference>
<proteinExistence type="predicted"/>
<dbReference type="OrthoDB" id="9814833at2"/>
<keyword evidence="1" id="KW-0678">Repressor</keyword>
<dbReference type="Proteomes" id="UP000187499">
    <property type="component" value="Chromosome"/>
</dbReference>
<dbReference type="Gene3D" id="3.20.80.10">
    <property type="entry name" value="Regulatory factor, effector binding domain"/>
    <property type="match status" value="1"/>
</dbReference>
<evidence type="ECO:0000313" key="6">
    <source>
        <dbReference type="EMBL" id="APX71753.1"/>
    </source>
</evidence>
<dbReference type="PROSITE" id="PS50937">
    <property type="entry name" value="HTH_MERR_2"/>
    <property type="match status" value="1"/>
</dbReference>
<keyword evidence="2" id="KW-0805">Transcription regulation</keyword>
<dbReference type="AlphaFoldDB" id="A0A1P8Q1J8"/>
<dbReference type="InterPro" id="IPR009061">
    <property type="entry name" value="DNA-bd_dom_put_sf"/>
</dbReference>
<dbReference type="InterPro" id="IPR000551">
    <property type="entry name" value="MerR-type_HTH_dom"/>
</dbReference>
<dbReference type="GO" id="GO:0003700">
    <property type="term" value="F:DNA-binding transcription factor activity"/>
    <property type="evidence" value="ECO:0007669"/>
    <property type="project" value="InterPro"/>
</dbReference>
<dbReference type="PANTHER" id="PTHR30204:SF69">
    <property type="entry name" value="MERR-FAMILY TRANSCRIPTIONAL REGULATOR"/>
    <property type="match status" value="1"/>
</dbReference>
<dbReference type="InterPro" id="IPR011256">
    <property type="entry name" value="Reg_factor_effector_dom_sf"/>
</dbReference>
<dbReference type="SUPFAM" id="SSF46955">
    <property type="entry name" value="Putative DNA-binding domain"/>
    <property type="match status" value="1"/>
</dbReference>
<organism evidence="6 7">
    <name type="scientific">Companilactobacillus allii</name>
    <dbReference type="NCBI Taxonomy" id="1847728"/>
    <lineage>
        <taxon>Bacteria</taxon>
        <taxon>Bacillati</taxon>
        <taxon>Bacillota</taxon>
        <taxon>Bacilli</taxon>
        <taxon>Lactobacillales</taxon>
        <taxon>Lactobacillaceae</taxon>
        <taxon>Companilactobacillus</taxon>
    </lineage>
</organism>
<evidence type="ECO:0000259" key="5">
    <source>
        <dbReference type="PROSITE" id="PS50937"/>
    </source>
</evidence>
<evidence type="ECO:0000256" key="2">
    <source>
        <dbReference type="ARBA" id="ARBA00023015"/>
    </source>
</evidence>
<keyword evidence="7" id="KW-1185">Reference proteome</keyword>
<evidence type="ECO:0000256" key="4">
    <source>
        <dbReference type="ARBA" id="ARBA00023163"/>
    </source>
</evidence>
<dbReference type="STRING" id="1847728.BTM29_03915"/>
<accession>A0A1P8Q1J8</accession>
<protein>
    <recommendedName>
        <fullName evidence="5">HTH merR-type domain-containing protein</fullName>
    </recommendedName>
</protein>
<keyword evidence="3" id="KW-0238">DNA-binding</keyword>
<dbReference type="KEGG" id="lalw:BTM29_03915"/>
<gene>
    <name evidence="6" type="ORF">BTM29_03915</name>
</gene>
<evidence type="ECO:0000256" key="1">
    <source>
        <dbReference type="ARBA" id="ARBA00022491"/>
    </source>
</evidence>
<evidence type="ECO:0000313" key="7">
    <source>
        <dbReference type="Proteomes" id="UP000187499"/>
    </source>
</evidence>
<feature type="domain" description="HTH merR-type" evidence="5">
    <location>
        <begin position="1"/>
        <end position="70"/>
    </location>
</feature>
<dbReference type="GO" id="GO:0003677">
    <property type="term" value="F:DNA binding"/>
    <property type="evidence" value="ECO:0007669"/>
    <property type="project" value="UniProtKB-KW"/>
</dbReference>
<name>A0A1P8Q1J8_9LACO</name>
<dbReference type="InterPro" id="IPR047057">
    <property type="entry name" value="MerR_fam"/>
</dbReference>